<evidence type="ECO:0000256" key="5">
    <source>
        <dbReference type="ARBA" id="ARBA00022847"/>
    </source>
</evidence>
<dbReference type="GO" id="GO:0015179">
    <property type="term" value="F:L-amino acid transmembrane transporter activity"/>
    <property type="evidence" value="ECO:0007669"/>
    <property type="project" value="TreeGrafter"/>
</dbReference>
<feature type="binding site" evidence="8">
    <location>
        <position position="45"/>
    </location>
    <ligand>
        <name>Na(+)</name>
        <dbReference type="ChEBI" id="CHEBI:29101"/>
        <label>1</label>
    </ligand>
</feature>
<dbReference type="eggNOG" id="KOG3660">
    <property type="taxonomic scope" value="Eukaryota"/>
</dbReference>
<dbReference type="PANTHER" id="PTHR11616">
    <property type="entry name" value="SODIUM/CHLORIDE DEPENDENT TRANSPORTER"/>
    <property type="match status" value="1"/>
</dbReference>
<dbReference type="InterPro" id="IPR037272">
    <property type="entry name" value="SNS_sf"/>
</dbReference>
<feature type="transmembrane region" description="Helical" evidence="11">
    <location>
        <begin position="530"/>
        <end position="553"/>
    </location>
</feature>
<evidence type="ECO:0000256" key="4">
    <source>
        <dbReference type="ARBA" id="ARBA00022692"/>
    </source>
</evidence>
<evidence type="ECO:0000256" key="2">
    <source>
        <dbReference type="ARBA" id="ARBA00006459"/>
    </source>
</evidence>
<feature type="transmembrane region" description="Helical" evidence="11">
    <location>
        <begin position="456"/>
        <end position="474"/>
    </location>
</feature>
<feature type="disulfide bond" evidence="9">
    <location>
        <begin position="151"/>
        <end position="160"/>
    </location>
</feature>
<evidence type="ECO:0000256" key="10">
    <source>
        <dbReference type="RuleBase" id="RU003732"/>
    </source>
</evidence>
<evidence type="ECO:0000313" key="13">
    <source>
        <dbReference type="Proteomes" id="UP000005205"/>
    </source>
</evidence>
<evidence type="ECO:0000256" key="3">
    <source>
        <dbReference type="ARBA" id="ARBA00022448"/>
    </source>
</evidence>
<keyword evidence="8" id="KW-0915">Sodium</keyword>
<dbReference type="PRINTS" id="PR00176">
    <property type="entry name" value="NANEUSMPORT"/>
</dbReference>
<feature type="transmembrane region" description="Helical" evidence="11">
    <location>
        <begin position="356"/>
        <end position="381"/>
    </location>
</feature>
<dbReference type="PANTHER" id="PTHR11616:SF236">
    <property type="entry name" value="TRANSPORTER"/>
    <property type="match status" value="1"/>
</dbReference>
<dbReference type="SUPFAM" id="SSF161070">
    <property type="entry name" value="SNF-like"/>
    <property type="match status" value="1"/>
</dbReference>
<evidence type="ECO:0000256" key="1">
    <source>
        <dbReference type="ARBA" id="ARBA00004141"/>
    </source>
</evidence>
<feature type="binding site" evidence="8">
    <location>
        <position position="362"/>
    </location>
    <ligand>
        <name>Na(+)</name>
        <dbReference type="ChEBI" id="CHEBI:29101"/>
        <label>1</label>
    </ligand>
</feature>
<comment type="subcellular location">
    <subcellularLocation>
        <location evidence="1">Membrane</location>
        <topology evidence="1">Multi-pass membrane protein</topology>
    </subcellularLocation>
</comment>
<accession>A0A158NGE2</accession>
<feature type="transmembrane region" description="Helical" evidence="11">
    <location>
        <begin position="327"/>
        <end position="344"/>
    </location>
</feature>
<dbReference type="InParanoid" id="A0A158NGE2"/>
<feature type="transmembrane region" description="Helical" evidence="11">
    <location>
        <begin position="486"/>
        <end position="509"/>
    </location>
</feature>
<dbReference type="Proteomes" id="UP000005205">
    <property type="component" value="Unassembled WGS sequence"/>
</dbReference>
<dbReference type="PROSITE" id="PS50267">
    <property type="entry name" value="NA_NEUROTRAN_SYMP_3"/>
    <property type="match status" value="1"/>
</dbReference>
<reference evidence="12" key="2">
    <citation type="submission" date="2016-04" db="UniProtKB">
        <authorList>
            <consortium name="EnsemblMetazoa"/>
        </authorList>
    </citation>
    <scope>IDENTIFICATION</scope>
</reference>
<feature type="binding site" evidence="8">
    <location>
        <position position="47"/>
    </location>
    <ligand>
        <name>Na(+)</name>
        <dbReference type="ChEBI" id="CHEBI:29101"/>
        <label>1</label>
    </ligand>
</feature>
<protein>
    <recommendedName>
        <fullName evidence="10">Transporter</fullName>
    </recommendedName>
</protein>
<dbReference type="InterPro" id="IPR000175">
    <property type="entry name" value="Na/ntran_symport"/>
</dbReference>
<dbReference type="EMBL" id="ADTU01014843">
    <property type="status" value="NOT_ANNOTATED_CDS"/>
    <property type="molecule type" value="Genomic_DNA"/>
</dbReference>
<feature type="binding site" evidence="8">
    <location>
        <position position="431"/>
    </location>
    <ligand>
        <name>Na(+)</name>
        <dbReference type="ChEBI" id="CHEBI:29101"/>
        <label>1</label>
    </ligand>
</feature>
<keyword evidence="7 11" id="KW-0472">Membrane</keyword>
<feature type="binding site" evidence="8">
    <location>
        <position position="330"/>
    </location>
    <ligand>
        <name>Na(+)</name>
        <dbReference type="ChEBI" id="CHEBI:29101"/>
        <label>1</label>
    </ligand>
</feature>
<feature type="binding site" evidence="8">
    <location>
        <position position="48"/>
    </location>
    <ligand>
        <name>Na(+)</name>
        <dbReference type="ChEBI" id="CHEBI:29101"/>
        <label>1</label>
    </ligand>
</feature>
<feature type="binding site" evidence="8">
    <location>
        <position position="52"/>
    </location>
    <ligand>
        <name>Na(+)</name>
        <dbReference type="ChEBI" id="CHEBI:29101"/>
        <label>1</label>
    </ligand>
</feature>
<gene>
    <name evidence="12" type="primary">105619691</name>
</gene>
<keyword evidence="3 10" id="KW-0813">Transport</keyword>
<feature type="transmembrane region" description="Helical" evidence="11">
    <location>
        <begin position="111"/>
        <end position="140"/>
    </location>
</feature>
<dbReference type="EnsemblMetazoa" id="XM_012201210.1">
    <property type="protein sequence ID" value="XP_012056600.1"/>
    <property type="gene ID" value="LOC105619691"/>
</dbReference>
<dbReference type="GO" id="GO:0005886">
    <property type="term" value="C:plasma membrane"/>
    <property type="evidence" value="ECO:0007669"/>
    <property type="project" value="TreeGrafter"/>
</dbReference>
<feature type="transmembrane region" description="Helical" evidence="11">
    <location>
        <begin position="67"/>
        <end position="90"/>
    </location>
</feature>
<evidence type="ECO:0000256" key="11">
    <source>
        <dbReference type="SAM" id="Phobius"/>
    </source>
</evidence>
<dbReference type="Pfam" id="PF00209">
    <property type="entry name" value="SNF"/>
    <property type="match status" value="2"/>
</dbReference>
<comment type="similarity">
    <text evidence="2 10">Belongs to the sodium:neurotransmitter symporter (SNF) (TC 2.A.22) family.</text>
</comment>
<dbReference type="GO" id="GO:0015187">
    <property type="term" value="F:glycine transmembrane transporter activity"/>
    <property type="evidence" value="ECO:0007669"/>
    <property type="project" value="TreeGrafter"/>
</dbReference>
<dbReference type="AlphaFoldDB" id="A0A158NGE2"/>
<reference evidence="13" key="1">
    <citation type="journal article" date="2011" name="PLoS Genet.">
        <title>The genome sequence of the leaf-cutter ant Atta cephalotes reveals insights into its obligate symbiotic lifestyle.</title>
        <authorList>
            <person name="Suen G."/>
            <person name="Teiling C."/>
            <person name="Li L."/>
            <person name="Holt C."/>
            <person name="Abouheif E."/>
            <person name="Bornberg-Bauer E."/>
            <person name="Bouffard P."/>
            <person name="Caldera E.J."/>
            <person name="Cash E."/>
            <person name="Cavanaugh A."/>
            <person name="Denas O."/>
            <person name="Elhaik E."/>
            <person name="Fave M.J."/>
            <person name="Gadau J."/>
            <person name="Gibson J.D."/>
            <person name="Graur D."/>
            <person name="Grubbs K.J."/>
            <person name="Hagen D.E."/>
            <person name="Harkins T.T."/>
            <person name="Helmkampf M."/>
            <person name="Hu H."/>
            <person name="Johnson B.R."/>
            <person name="Kim J."/>
            <person name="Marsh S.E."/>
            <person name="Moeller J.A."/>
            <person name="Munoz-Torres M.C."/>
            <person name="Murphy M.C."/>
            <person name="Naughton M.C."/>
            <person name="Nigam S."/>
            <person name="Overson R."/>
            <person name="Rajakumar R."/>
            <person name="Reese J.T."/>
            <person name="Scott J.J."/>
            <person name="Smith C.R."/>
            <person name="Tao S."/>
            <person name="Tsutsui N.D."/>
            <person name="Viljakainen L."/>
            <person name="Wissler L."/>
            <person name="Yandell M.D."/>
            <person name="Zimmer F."/>
            <person name="Taylor J."/>
            <person name="Slater S.C."/>
            <person name="Clifton S.W."/>
            <person name="Warren W.C."/>
            <person name="Elsik C.G."/>
            <person name="Smith C.D."/>
            <person name="Weinstock G.M."/>
            <person name="Gerardo N.M."/>
            <person name="Currie C.R."/>
        </authorList>
    </citation>
    <scope>NUCLEOTIDE SEQUENCE [LARGE SCALE GENOMIC DNA]</scope>
</reference>
<keyword evidence="6 11" id="KW-1133">Transmembrane helix</keyword>
<keyword evidence="8" id="KW-0479">Metal-binding</keyword>
<feature type="transmembrane region" description="Helical" evidence="11">
    <location>
        <begin position="565"/>
        <end position="590"/>
    </location>
</feature>
<dbReference type="GO" id="GO:0046872">
    <property type="term" value="F:metal ion binding"/>
    <property type="evidence" value="ECO:0007669"/>
    <property type="project" value="UniProtKB-KW"/>
</dbReference>
<dbReference type="GO" id="GO:0089718">
    <property type="term" value="P:amino acid import across plasma membrane"/>
    <property type="evidence" value="ECO:0007669"/>
    <property type="project" value="TreeGrafter"/>
</dbReference>
<name>A0A158NGE2_ATTCE</name>
<feature type="transmembrane region" description="Helical" evidence="11">
    <location>
        <begin position="415"/>
        <end position="436"/>
    </location>
</feature>
<feature type="transmembrane region" description="Helical" evidence="11">
    <location>
        <begin position="245"/>
        <end position="265"/>
    </location>
</feature>
<dbReference type="OrthoDB" id="6581954at2759"/>
<dbReference type="GO" id="GO:0005283">
    <property type="term" value="F:amino acid:sodium symporter activity"/>
    <property type="evidence" value="ECO:0007669"/>
    <property type="project" value="TreeGrafter"/>
</dbReference>
<evidence type="ECO:0000313" key="12">
    <source>
        <dbReference type="EnsemblMetazoa" id="XP_012056600.1"/>
    </source>
</evidence>
<dbReference type="PROSITE" id="PS00610">
    <property type="entry name" value="NA_NEUROTRAN_SYMP_1"/>
    <property type="match status" value="1"/>
</dbReference>
<feature type="transmembrane region" description="Helical" evidence="11">
    <location>
        <begin position="39"/>
        <end position="61"/>
    </location>
</feature>
<dbReference type="KEGG" id="acep:105619691"/>
<evidence type="ECO:0000256" key="6">
    <source>
        <dbReference type="ARBA" id="ARBA00022989"/>
    </source>
</evidence>
<feature type="transmembrane region" description="Helical" evidence="11">
    <location>
        <begin position="274"/>
        <end position="295"/>
    </location>
</feature>
<sequence>MAESKKTSQVKRVSLGVGGVFVEHQDDLKRGAWANQIEFILSCIGYAVGIGNVWRFPFFIYRNGGGAFLIPFILMLITMGLPIFFLELCMGQYTRLGPIKAFSRMAPAFHGLGYCTLVVIFFVLIYYMIIIAWILFYIFISFSSKLSWAYCDNDFNTNNCYSNLQAEECKTNSSSIFYNKTCIAIRTVCSSLGYDSYNSTHCLAPSKNAEKAFEDLYQRVLSSEEYFRDYVLGLRGATWENFGGIRWELFGCLTLAWVVCFLCLVRGIQTIGKVVYFTALFPYIILTILLIRGVTLDGADNGMLWYIYPDFSKLGGANVWADAASQIFYSLGIGCGSLVTLASYSNFSNNCHRDAIFVTCTNLFTSVFAGLVIFSILGFLAQKMGIPIDKVVQSAEGLAFVAYPEAVVQMPWSNLWAILFFVMLFILGLGSQFAGVQAINTAILDWRPDLRKYESFVVLAICTTCWLLAIPMVFDGGIYLFKLMDWHTASWAVLLIGFAELIVASWFYGCNRFLANLTEMKIKFGYFLHGYWWICWVALAPITCLAVFGYQLYQTDFRGSYGNYIFPSWASALGIGIGLATLVPMPIFFIPQVWKAESFRSLFRPSPLWRAAEQKDTLDTDSVSTAVVNPTYDSSYRF</sequence>
<feature type="binding site" evidence="8">
    <location>
        <position position="427"/>
    </location>
    <ligand>
        <name>Na(+)</name>
        <dbReference type="ChEBI" id="CHEBI:29101"/>
        <label>1</label>
    </ligand>
</feature>
<keyword evidence="4 10" id="KW-0812">Transmembrane</keyword>
<keyword evidence="9" id="KW-1015">Disulfide bond</keyword>
<keyword evidence="13" id="KW-1185">Reference proteome</keyword>
<proteinExistence type="inferred from homology"/>
<evidence type="ECO:0000256" key="9">
    <source>
        <dbReference type="PIRSR" id="PIRSR600175-2"/>
    </source>
</evidence>
<evidence type="ECO:0000256" key="7">
    <source>
        <dbReference type="ARBA" id="ARBA00023136"/>
    </source>
</evidence>
<keyword evidence="5 10" id="KW-0769">Symport</keyword>
<organism evidence="12 13">
    <name type="scientific">Atta cephalotes</name>
    <name type="common">Leafcutter ant</name>
    <dbReference type="NCBI Taxonomy" id="12957"/>
    <lineage>
        <taxon>Eukaryota</taxon>
        <taxon>Metazoa</taxon>
        <taxon>Ecdysozoa</taxon>
        <taxon>Arthropoda</taxon>
        <taxon>Hexapoda</taxon>
        <taxon>Insecta</taxon>
        <taxon>Pterygota</taxon>
        <taxon>Neoptera</taxon>
        <taxon>Endopterygota</taxon>
        <taxon>Hymenoptera</taxon>
        <taxon>Apocrita</taxon>
        <taxon>Aculeata</taxon>
        <taxon>Formicoidea</taxon>
        <taxon>Formicidae</taxon>
        <taxon>Myrmicinae</taxon>
        <taxon>Atta</taxon>
    </lineage>
</organism>
<evidence type="ECO:0000256" key="8">
    <source>
        <dbReference type="PIRSR" id="PIRSR600175-1"/>
    </source>
</evidence>